<sequence>MISASKKGMTAFHLPISDDLSMDC</sequence>
<name>A0A653A842_UNCDX</name>
<dbReference type="EMBL" id="UPXX01000027">
    <property type="protein sequence ID" value="VBB44128.1"/>
    <property type="molecule type" value="Genomic_DNA"/>
</dbReference>
<evidence type="ECO:0000313" key="1">
    <source>
        <dbReference type="EMBL" id="VBB44128.1"/>
    </source>
</evidence>
<dbReference type="AlphaFoldDB" id="A0A653A842"/>
<organism evidence="1">
    <name type="scientific">Uncultured Desulfatiglans sp</name>
    <dbReference type="NCBI Taxonomy" id="1748965"/>
    <lineage>
        <taxon>Bacteria</taxon>
        <taxon>Pseudomonadati</taxon>
        <taxon>Thermodesulfobacteriota</taxon>
        <taxon>Desulfobacteria</taxon>
        <taxon>Desulfatiglandales</taxon>
        <taxon>Desulfatiglandaceae</taxon>
        <taxon>Desulfatiglans</taxon>
        <taxon>environmental samples</taxon>
    </lineage>
</organism>
<proteinExistence type="predicted"/>
<accession>A0A653A842</accession>
<protein>
    <submittedName>
        <fullName evidence="1">Uncharacterized protein</fullName>
    </submittedName>
</protein>
<gene>
    <name evidence="1" type="ORF">TRIP_B330300</name>
</gene>
<reference evidence="1" key="1">
    <citation type="submission" date="2018-07" db="EMBL/GenBank/DDBJ databases">
        <authorList>
            <consortium name="Genoscope - CEA"/>
            <person name="William W."/>
        </authorList>
    </citation>
    <scope>NUCLEOTIDE SEQUENCE</scope>
    <source>
        <strain evidence="1">IK1</strain>
    </source>
</reference>